<dbReference type="SUPFAM" id="SSF52266">
    <property type="entry name" value="SGNH hydrolase"/>
    <property type="match status" value="2"/>
</dbReference>
<evidence type="ECO:0000313" key="3">
    <source>
        <dbReference type="EMBL" id="TDS79613.1"/>
    </source>
</evidence>
<evidence type="ECO:0000256" key="1">
    <source>
        <dbReference type="SAM" id="MobiDB-lite"/>
    </source>
</evidence>
<dbReference type="Gene3D" id="3.40.50.1110">
    <property type="entry name" value="SGNH hydrolase"/>
    <property type="match status" value="1"/>
</dbReference>
<dbReference type="InterPro" id="IPR013830">
    <property type="entry name" value="SGNH_hydro"/>
</dbReference>
<name>A0A4R7FPI6_9MICO</name>
<feature type="region of interest" description="Disordered" evidence="1">
    <location>
        <begin position="256"/>
        <end position="289"/>
    </location>
</feature>
<evidence type="ECO:0000313" key="4">
    <source>
        <dbReference type="Proteomes" id="UP000295344"/>
    </source>
</evidence>
<comment type="caution">
    <text evidence="3">The sequence shown here is derived from an EMBL/GenBank/DDBJ whole genome shotgun (WGS) entry which is preliminary data.</text>
</comment>
<evidence type="ECO:0000259" key="2">
    <source>
        <dbReference type="Pfam" id="PF13472"/>
    </source>
</evidence>
<proteinExistence type="predicted"/>
<dbReference type="RefSeq" id="WP_162850657.1">
    <property type="nucleotide sequence ID" value="NZ_BAAARP010000001.1"/>
</dbReference>
<accession>A0A4R7FPI6</accession>
<dbReference type="GO" id="GO:0016787">
    <property type="term" value="F:hydrolase activity"/>
    <property type="evidence" value="ECO:0007669"/>
    <property type="project" value="UniProtKB-KW"/>
</dbReference>
<reference evidence="3 4" key="1">
    <citation type="submission" date="2019-03" db="EMBL/GenBank/DDBJ databases">
        <title>Genomic Encyclopedia of Archaeal and Bacterial Type Strains, Phase II (KMG-II): from individual species to whole genera.</title>
        <authorList>
            <person name="Goeker M."/>
        </authorList>
    </citation>
    <scope>NUCLEOTIDE SEQUENCE [LARGE SCALE GENOMIC DNA]</scope>
    <source>
        <strain evidence="3 4">DSM 24782</strain>
    </source>
</reference>
<gene>
    <name evidence="3" type="ORF">CLV52_0147</name>
</gene>
<protein>
    <submittedName>
        <fullName evidence="3">GDSL-like lipase/acylhydrolase family protein</fullName>
    </submittedName>
</protein>
<feature type="domain" description="SGNH hydrolase-type esterase" evidence="2">
    <location>
        <begin position="57"/>
        <end position="212"/>
    </location>
</feature>
<dbReference type="AlphaFoldDB" id="A0A4R7FPI6"/>
<dbReference type="Proteomes" id="UP000295344">
    <property type="component" value="Unassembled WGS sequence"/>
</dbReference>
<dbReference type="InterPro" id="IPR036514">
    <property type="entry name" value="SGNH_hydro_sf"/>
</dbReference>
<dbReference type="Pfam" id="PF13472">
    <property type="entry name" value="Lipase_GDSL_2"/>
    <property type="match status" value="1"/>
</dbReference>
<organism evidence="3 4">
    <name type="scientific">Amnibacterium kyonggiense</name>
    <dbReference type="NCBI Taxonomy" id="595671"/>
    <lineage>
        <taxon>Bacteria</taxon>
        <taxon>Bacillati</taxon>
        <taxon>Actinomycetota</taxon>
        <taxon>Actinomycetes</taxon>
        <taxon>Micrococcales</taxon>
        <taxon>Microbacteriaceae</taxon>
        <taxon>Amnibacterium</taxon>
    </lineage>
</organism>
<keyword evidence="4" id="KW-1185">Reference proteome</keyword>
<keyword evidence="3" id="KW-0378">Hydrolase</keyword>
<dbReference type="EMBL" id="SOAM01000001">
    <property type="protein sequence ID" value="TDS79613.1"/>
    <property type="molecule type" value="Genomic_DNA"/>
</dbReference>
<sequence>MLGCIEPSAPHDVRARVTGLAGRLLHHRTLIRHEVRPLDDAERLSGEATAFRVVLAGSGITSGWGVSTHRLALSGSVQRALQQRLGRPVDVRQVSRIGALLGDAIDVLEDRLDGTEHVVVLAFGWSDAFALTPVSRWTETLNGLLDVLGRGRPGPLPVVVVGLPPMDSLGIAGLLGPFVRRHGERLNEASRTVAAARPGTVFVPLDTAANTDLRPSGSPEAYAVWSLPIADAIAAAKDPDEDIRIGGMLGELYRRSAAASHTDRGPRSPVQDAARARRRRPSPSRRGAAAVDAVRMRTGVHDYAMRVLEDLGHPPLIGPTGAPCRTLAVGPRPVRVLFFGAGLAIGYGVRSREDAVDGPFAQALSGALDRGVVLENRAAKHLPLEQTIASLGAVGTWSYDLAVWFPSFSDGIERLRPGWWRNRLHTMIRELRADGHVPLLLSHMPVPAGLHPAALIARPWVRRLNRVIDQVAAEWDDVRTAATEPFFPAEVGQKITDRAYFHAVSDRLLPAAVGLLLTGRPAASTSSH</sequence>